<accession>A0A0J6YMU1</accession>
<name>A0A0J6YMU1_COCIT</name>
<dbReference type="Proteomes" id="UP000054565">
    <property type="component" value="Unassembled WGS sequence"/>
</dbReference>
<evidence type="ECO:0000313" key="1">
    <source>
        <dbReference type="EMBL" id="KMP08243.1"/>
    </source>
</evidence>
<evidence type="ECO:0000313" key="2">
    <source>
        <dbReference type="Proteomes" id="UP000054565"/>
    </source>
</evidence>
<dbReference type="EMBL" id="DS028097">
    <property type="protein sequence ID" value="KMP08243.1"/>
    <property type="molecule type" value="Genomic_DNA"/>
</dbReference>
<sequence>MWVSHSGGGWTSHVMWLVLKNELNLVGTQELCYYALNSELRLVFFRVVHVKREGPLPMPSADHGLRRSWFNKAAERVSRPLLFDSANLYQSWEVVFQPKDANLPTMETGTLS</sequence>
<dbReference type="AlphaFoldDB" id="A0A0J6YMU1"/>
<organism evidence="1 2">
    <name type="scientific">Coccidioides immitis RMSCC 2394</name>
    <dbReference type="NCBI Taxonomy" id="404692"/>
    <lineage>
        <taxon>Eukaryota</taxon>
        <taxon>Fungi</taxon>
        <taxon>Dikarya</taxon>
        <taxon>Ascomycota</taxon>
        <taxon>Pezizomycotina</taxon>
        <taxon>Eurotiomycetes</taxon>
        <taxon>Eurotiomycetidae</taxon>
        <taxon>Onygenales</taxon>
        <taxon>Onygenaceae</taxon>
        <taxon>Coccidioides</taxon>
    </lineage>
</organism>
<protein>
    <submittedName>
        <fullName evidence="1">Uncharacterized protein</fullName>
    </submittedName>
</protein>
<gene>
    <name evidence="1" type="ORF">CIRG_07924</name>
</gene>
<reference evidence="2" key="1">
    <citation type="journal article" date="2010" name="Genome Res.">
        <title>Population genomic sequencing of Coccidioides fungi reveals recent hybridization and transposon control.</title>
        <authorList>
            <person name="Neafsey D.E."/>
            <person name="Barker B.M."/>
            <person name="Sharpton T.J."/>
            <person name="Stajich J.E."/>
            <person name="Park D.J."/>
            <person name="Whiston E."/>
            <person name="Hung C.-Y."/>
            <person name="McMahan C."/>
            <person name="White J."/>
            <person name="Sykes S."/>
            <person name="Heiman D."/>
            <person name="Young S."/>
            <person name="Zeng Q."/>
            <person name="Abouelleil A."/>
            <person name="Aftuck L."/>
            <person name="Bessette D."/>
            <person name="Brown A."/>
            <person name="FitzGerald M."/>
            <person name="Lui A."/>
            <person name="Macdonald J.P."/>
            <person name="Priest M."/>
            <person name="Orbach M.J."/>
            <person name="Galgiani J.N."/>
            <person name="Kirkland T.N."/>
            <person name="Cole G.T."/>
            <person name="Birren B.W."/>
            <person name="Henn M.R."/>
            <person name="Taylor J.W."/>
            <person name="Rounsley S.D."/>
        </authorList>
    </citation>
    <scope>NUCLEOTIDE SEQUENCE [LARGE SCALE GENOMIC DNA]</scope>
    <source>
        <strain evidence="2">RMSCC 2394</strain>
    </source>
</reference>
<proteinExistence type="predicted"/>